<feature type="domain" description="MaoC-like" evidence="3">
    <location>
        <begin position="40"/>
        <end position="141"/>
    </location>
</feature>
<feature type="region of interest" description="Disordered" evidence="2">
    <location>
        <begin position="1"/>
        <end position="21"/>
    </location>
</feature>
<dbReference type="KEGG" id="fal:FRAAL3116"/>
<dbReference type="InterPro" id="IPR002539">
    <property type="entry name" value="MaoC-like_dom"/>
</dbReference>
<gene>
    <name evidence="4" type="ordered locus">FRAAL3116</name>
</gene>
<dbReference type="CDD" id="cd03451">
    <property type="entry name" value="FkbR2"/>
    <property type="match status" value="1"/>
</dbReference>
<keyword evidence="5" id="KW-1185">Reference proteome</keyword>
<proteinExistence type="inferred from homology"/>
<dbReference type="EMBL" id="CT573213">
    <property type="protein sequence ID" value="CAJ61760.1"/>
    <property type="molecule type" value="Genomic_DNA"/>
</dbReference>
<dbReference type="Proteomes" id="UP000000657">
    <property type="component" value="Chromosome"/>
</dbReference>
<evidence type="ECO:0000256" key="1">
    <source>
        <dbReference type="ARBA" id="ARBA00005254"/>
    </source>
</evidence>
<dbReference type="SUPFAM" id="SSF54637">
    <property type="entry name" value="Thioesterase/thiol ester dehydrase-isomerase"/>
    <property type="match status" value="1"/>
</dbReference>
<evidence type="ECO:0000313" key="4">
    <source>
        <dbReference type="EMBL" id="CAJ61760.1"/>
    </source>
</evidence>
<dbReference type="PANTHER" id="PTHR43664">
    <property type="entry name" value="MONOAMINE OXIDASE-RELATED"/>
    <property type="match status" value="1"/>
</dbReference>
<sequence length="192" mass="20524">MAAAVDGRPVNGQPVNGQPVNGRPVIEQRGLYYDELAEGVVYRHRPGRTVGEADNTLFTTLTMNMQALHLDEAWSATQPFGQRLVNSLFTLSTLVGLSVAQLTQGTTVANLGFGAVRFPAPVFVGDTLYAETVVRSRRLSSSRPDTGVVEFEHTARNQDGVVVATATRSALMLLRPVDAGAATRDGVRSDVG</sequence>
<dbReference type="eggNOG" id="COG2030">
    <property type="taxonomic scope" value="Bacteria"/>
</dbReference>
<dbReference type="HOGENOM" id="CLU_094876_0_1_11"/>
<dbReference type="InterPro" id="IPR029069">
    <property type="entry name" value="HotDog_dom_sf"/>
</dbReference>
<dbReference type="RefSeq" id="WP_011604265.1">
    <property type="nucleotide sequence ID" value="NC_008278.1"/>
</dbReference>
<dbReference type="PANTHER" id="PTHR43664:SF1">
    <property type="entry name" value="BETA-METHYLMALYL-COA DEHYDRATASE"/>
    <property type="match status" value="1"/>
</dbReference>
<evidence type="ECO:0000256" key="2">
    <source>
        <dbReference type="SAM" id="MobiDB-lite"/>
    </source>
</evidence>
<comment type="similarity">
    <text evidence="1">Belongs to the enoyl-CoA hydratase/isomerase family.</text>
</comment>
<reference evidence="4 5" key="1">
    <citation type="journal article" date="2007" name="Genome Res.">
        <title>Genome characteristics of facultatively symbiotic Frankia sp. strains reflect host range and host plant biogeography.</title>
        <authorList>
            <person name="Normand P."/>
            <person name="Lapierre P."/>
            <person name="Tisa L.S."/>
            <person name="Gogarten J.P."/>
            <person name="Alloisio N."/>
            <person name="Bagnarol E."/>
            <person name="Bassi C.A."/>
            <person name="Berry A.M."/>
            <person name="Bickhart D.M."/>
            <person name="Choisne N."/>
            <person name="Couloux A."/>
            <person name="Cournoyer B."/>
            <person name="Cruveiller S."/>
            <person name="Daubin V."/>
            <person name="Demange N."/>
            <person name="Francino M.P."/>
            <person name="Goltsman E."/>
            <person name="Huang Y."/>
            <person name="Kopp O.R."/>
            <person name="Labarre L."/>
            <person name="Lapidus A."/>
            <person name="Lavire C."/>
            <person name="Marechal J."/>
            <person name="Martinez M."/>
            <person name="Mastronunzio J.E."/>
            <person name="Mullin B.C."/>
            <person name="Niemann J."/>
            <person name="Pujic P."/>
            <person name="Rawnsley T."/>
            <person name="Rouy Z."/>
            <person name="Schenowitz C."/>
            <person name="Sellstedt A."/>
            <person name="Tavares F."/>
            <person name="Tomkins J.P."/>
            <person name="Vallenet D."/>
            <person name="Valverde C."/>
            <person name="Wall L.G."/>
            <person name="Wang Y."/>
            <person name="Medigue C."/>
            <person name="Benson D.R."/>
        </authorList>
    </citation>
    <scope>NUCLEOTIDE SEQUENCE [LARGE SCALE GENOMIC DNA]</scope>
    <source>
        <strain evidence="5">DSM 45986 / CECT 9034 / ACN14a</strain>
    </source>
</reference>
<dbReference type="Pfam" id="PF01575">
    <property type="entry name" value="MaoC_dehydratas"/>
    <property type="match status" value="1"/>
</dbReference>
<protein>
    <recommendedName>
        <fullName evidence="3">MaoC-like domain-containing protein</fullName>
    </recommendedName>
</protein>
<accession>Q0RL45</accession>
<dbReference type="Gene3D" id="3.10.129.10">
    <property type="entry name" value="Hotdog Thioesterase"/>
    <property type="match status" value="1"/>
</dbReference>
<name>Q0RL45_FRAAA</name>
<dbReference type="InterPro" id="IPR052342">
    <property type="entry name" value="MCH/BMMD"/>
</dbReference>
<evidence type="ECO:0000259" key="3">
    <source>
        <dbReference type="Pfam" id="PF01575"/>
    </source>
</evidence>
<organism evidence="4 5">
    <name type="scientific">Frankia alni (strain DSM 45986 / CECT 9034 / ACN14a)</name>
    <dbReference type="NCBI Taxonomy" id="326424"/>
    <lineage>
        <taxon>Bacteria</taxon>
        <taxon>Bacillati</taxon>
        <taxon>Actinomycetota</taxon>
        <taxon>Actinomycetes</taxon>
        <taxon>Frankiales</taxon>
        <taxon>Frankiaceae</taxon>
        <taxon>Frankia</taxon>
    </lineage>
</organism>
<dbReference type="AlphaFoldDB" id="Q0RL45"/>
<evidence type="ECO:0000313" key="5">
    <source>
        <dbReference type="Proteomes" id="UP000000657"/>
    </source>
</evidence>
<dbReference type="STRING" id="326424.FRAAL3116"/>